<keyword evidence="3" id="KW-0479">Metal-binding</keyword>
<evidence type="ECO:0000313" key="8">
    <source>
        <dbReference type="Proteomes" id="UP000589626"/>
    </source>
</evidence>
<accession>A0A7W4VTI7</accession>
<dbReference type="Gene3D" id="1.20.1440.230">
    <property type="entry name" value="NADH-ubiquinone oxidoreductase 51kDa subunit, iron-sulphur binding domain"/>
    <property type="match status" value="1"/>
</dbReference>
<evidence type="ECO:0000256" key="4">
    <source>
        <dbReference type="ARBA" id="ARBA00023004"/>
    </source>
</evidence>
<name>A0A7W4VTI7_9ACTN</name>
<dbReference type="GO" id="GO:0046872">
    <property type="term" value="F:metal ion binding"/>
    <property type="evidence" value="ECO:0007669"/>
    <property type="project" value="UniProtKB-KW"/>
</dbReference>
<feature type="domain" description="NADH-ubiquinone oxidoreductase 51kDa subunit iron-sulphur binding" evidence="6">
    <location>
        <begin position="296"/>
        <end position="341"/>
    </location>
</feature>
<sequence length="412" mass="42160">MTTTAPADPRLLLGVPDHGVGAYRSSGGYGPLPPAAAIVAAAERAGLRGAGGAGFPTAVKLDAVLSGTGPRAVVVNGEEGEPASIKDRWLMRNRPHLVLDGLRTAATAVGADRLVAYVSDPESAAALRAALAEAPAELAGASVEEVDAAYVAGEETAVVNRLSGGEAKPLRKPPRPYEEGVAGRPTLVVNVETAARLALAVREGHDAGATMLATVLIAGEAVLLEARRGEPLSAVVAEHPRWSSIEAGAVLVGGFAGGVWTTDILSAAVGHDSMRERGALWGCGAIIVLDRSECVVGAALDVATYLRESSSGQCGSCVRGTQVVVEQLTRIANGTGSDDDLAQLERRAEAMAGRGNCALPDADSLLIGSLITNFSAELLAHRERSCPGCRDITLDRPGGGAVTRFRAVLPPT</sequence>
<dbReference type="SUPFAM" id="SSF140490">
    <property type="entry name" value="Nqo1C-terminal domain-like"/>
    <property type="match status" value="1"/>
</dbReference>
<reference evidence="7 8" key="1">
    <citation type="submission" date="2020-08" db="EMBL/GenBank/DDBJ databases">
        <title>Sequencing the genomes of 1000 actinobacteria strains.</title>
        <authorList>
            <person name="Klenk H.-P."/>
        </authorList>
    </citation>
    <scope>NUCLEOTIDE SEQUENCE [LARGE SCALE GENOMIC DNA]</scope>
    <source>
        <strain evidence="7 8">DSM 105498</strain>
    </source>
</reference>
<proteinExistence type="inferred from homology"/>
<dbReference type="SMART" id="SM00928">
    <property type="entry name" value="NADH_4Fe-4S"/>
    <property type="match status" value="1"/>
</dbReference>
<dbReference type="PANTHER" id="PTHR43578">
    <property type="entry name" value="NADH-QUINONE OXIDOREDUCTASE SUBUNIT F"/>
    <property type="match status" value="1"/>
</dbReference>
<comment type="caution">
    <text evidence="7">The sequence shown here is derived from an EMBL/GenBank/DDBJ whole genome shotgun (WGS) entry which is preliminary data.</text>
</comment>
<dbReference type="Pfam" id="PF01512">
    <property type="entry name" value="Complex1_51K"/>
    <property type="match status" value="1"/>
</dbReference>
<gene>
    <name evidence="7" type="ORF">FHU40_001331</name>
</gene>
<dbReference type="Gene3D" id="3.10.20.600">
    <property type="match status" value="1"/>
</dbReference>
<dbReference type="GO" id="GO:0051539">
    <property type="term" value="F:4 iron, 4 sulfur cluster binding"/>
    <property type="evidence" value="ECO:0007669"/>
    <property type="project" value="UniProtKB-KW"/>
</dbReference>
<keyword evidence="2" id="KW-0004">4Fe-4S</keyword>
<dbReference type="Proteomes" id="UP000589626">
    <property type="component" value="Unassembled WGS sequence"/>
</dbReference>
<keyword evidence="8" id="KW-1185">Reference proteome</keyword>
<dbReference type="InterPro" id="IPR011538">
    <property type="entry name" value="Nuo51_FMN-bd"/>
</dbReference>
<evidence type="ECO:0000256" key="5">
    <source>
        <dbReference type="ARBA" id="ARBA00023014"/>
    </source>
</evidence>
<evidence type="ECO:0000256" key="2">
    <source>
        <dbReference type="ARBA" id="ARBA00022485"/>
    </source>
</evidence>
<dbReference type="InterPro" id="IPR037207">
    <property type="entry name" value="Nuop51_4Fe4S-bd_sf"/>
</dbReference>
<dbReference type="InterPro" id="IPR037225">
    <property type="entry name" value="Nuo51_FMN-bd_sf"/>
</dbReference>
<comment type="similarity">
    <text evidence="1">Belongs to the complex I 51 kDa subunit family.</text>
</comment>
<evidence type="ECO:0000256" key="3">
    <source>
        <dbReference type="ARBA" id="ARBA00022723"/>
    </source>
</evidence>
<protein>
    <submittedName>
        <fullName evidence="7">NADH:ubiquinone oxidoreductase subunit F (NADH-binding)</fullName>
    </submittedName>
</protein>
<dbReference type="Pfam" id="PF10589">
    <property type="entry name" value="NADH_4Fe-4S"/>
    <property type="match status" value="1"/>
</dbReference>
<dbReference type="RefSeq" id="WP_183591420.1">
    <property type="nucleotide sequence ID" value="NZ_JACHWR010000001.1"/>
</dbReference>
<dbReference type="SUPFAM" id="SSF142984">
    <property type="entry name" value="Nqo1 middle domain-like"/>
    <property type="match status" value="1"/>
</dbReference>
<keyword evidence="7" id="KW-0830">Ubiquinone</keyword>
<evidence type="ECO:0000256" key="1">
    <source>
        <dbReference type="ARBA" id="ARBA00007523"/>
    </source>
</evidence>
<dbReference type="SUPFAM" id="SSF142019">
    <property type="entry name" value="Nqo1 FMN-binding domain-like"/>
    <property type="match status" value="1"/>
</dbReference>
<keyword evidence="4" id="KW-0408">Iron</keyword>
<dbReference type="InterPro" id="IPR019575">
    <property type="entry name" value="Nuop51_4Fe4S-bd"/>
</dbReference>
<evidence type="ECO:0000313" key="7">
    <source>
        <dbReference type="EMBL" id="MBB3041530.1"/>
    </source>
</evidence>
<organism evidence="7 8">
    <name type="scientific">Nocardioides soli</name>
    <dbReference type="NCBI Taxonomy" id="1036020"/>
    <lineage>
        <taxon>Bacteria</taxon>
        <taxon>Bacillati</taxon>
        <taxon>Actinomycetota</taxon>
        <taxon>Actinomycetes</taxon>
        <taxon>Propionibacteriales</taxon>
        <taxon>Nocardioidaceae</taxon>
        <taxon>Nocardioides</taxon>
    </lineage>
</organism>
<dbReference type="AlphaFoldDB" id="A0A7W4VTI7"/>
<dbReference type="PANTHER" id="PTHR43578:SF3">
    <property type="entry name" value="NADH-QUINONE OXIDOREDUCTASE SUBUNIT F"/>
    <property type="match status" value="1"/>
</dbReference>
<dbReference type="Gene3D" id="3.40.50.11540">
    <property type="entry name" value="NADH-ubiquinone oxidoreductase 51kDa subunit"/>
    <property type="match status" value="1"/>
</dbReference>
<evidence type="ECO:0000259" key="6">
    <source>
        <dbReference type="SMART" id="SM00928"/>
    </source>
</evidence>
<dbReference type="EMBL" id="JACHWR010000001">
    <property type="protein sequence ID" value="MBB3041530.1"/>
    <property type="molecule type" value="Genomic_DNA"/>
</dbReference>
<keyword evidence="5" id="KW-0411">Iron-sulfur</keyword>